<dbReference type="SUPFAM" id="SSF47384">
    <property type="entry name" value="Homodimeric domain of signal transducing histidine kinase"/>
    <property type="match status" value="1"/>
</dbReference>
<keyword evidence="7" id="KW-0418">Kinase</keyword>
<dbReference type="InterPro" id="IPR003660">
    <property type="entry name" value="HAMP_dom"/>
</dbReference>
<dbReference type="Pfam" id="PF00672">
    <property type="entry name" value="HAMP"/>
    <property type="match status" value="1"/>
</dbReference>
<feature type="transmembrane region" description="Helical" evidence="10">
    <location>
        <begin position="193"/>
        <end position="216"/>
    </location>
</feature>
<dbReference type="GO" id="GO:0005524">
    <property type="term" value="F:ATP binding"/>
    <property type="evidence" value="ECO:0007669"/>
    <property type="project" value="UniProtKB-KW"/>
</dbReference>
<keyword evidence="10" id="KW-0472">Membrane</keyword>
<dbReference type="CDD" id="cd00082">
    <property type="entry name" value="HisKA"/>
    <property type="match status" value="1"/>
</dbReference>
<keyword evidence="10" id="KW-1133">Transmembrane helix</keyword>
<proteinExistence type="predicted"/>
<evidence type="ECO:0000256" key="8">
    <source>
        <dbReference type="ARBA" id="ARBA00022840"/>
    </source>
</evidence>
<dbReference type="PROSITE" id="PS50885">
    <property type="entry name" value="HAMP"/>
    <property type="match status" value="1"/>
</dbReference>
<evidence type="ECO:0000256" key="1">
    <source>
        <dbReference type="ARBA" id="ARBA00000085"/>
    </source>
</evidence>
<dbReference type="InterPro" id="IPR005467">
    <property type="entry name" value="His_kinase_dom"/>
</dbReference>
<evidence type="ECO:0000256" key="2">
    <source>
        <dbReference type="ARBA" id="ARBA00004370"/>
    </source>
</evidence>
<evidence type="ECO:0000256" key="10">
    <source>
        <dbReference type="SAM" id="Phobius"/>
    </source>
</evidence>
<comment type="subcellular location">
    <subcellularLocation>
        <location evidence="2">Membrane</location>
    </subcellularLocation>
</comment>
<dbReference type="EMBL" id="PVNK01000070">
    <property type="protein sequence ID" value="PRQ03747.1"/>
    <property type="molecule type" value="Genomic_DNA"/>
</dbReference>
<comment type="caution">
    <text evidence="13">The sequence shown here is derived from an EMBL/GenBank/DDBJ whole genome shotgun (WGS) entry which is preliminary data.</text>
</comment>
<feature type="domain" description="Histidine kinase" evidence="11">
    <location>
        <begin position="289"/>
        <end position="496"/>
    </location>
</feature>
<dbReference type="InterPro" id="IPR003594">
    <property type="entry name" value="HATPase_dom"/>
</dbReference>
<keyword evidence="4" id="KW-0597">Phosphoprotein</keyword>
<feature type="domain" description="HAMP" evidence="12">
    <location>
        <begin position="218"/>
        <end position="272"/>
    </location>
</feature>
<gene>
    <name evidence="13" type="primary">zraS_2</name>
    <name evidence="13" type="ORF">ENSA5_12970</name>
</gene>
<dbReference type="SUPFAM" id="SSF55874">
    <property type="entry name" value="ATPase domain of HSP90 chaperone/DNA topoisomerase II/histidine kinase"/>
    <property type="match status" value="1"/>
</dbReference>
<dbReference type="Gene3D" id="1.10.287.130">
    <property type="match status" value="1"/>
</dbReference>
<evidence type="ECO:0000259" key="11">
    <source>
        <dbReference type="PROSITE" id="PS50109"/>
    </source>
</evidence>
<dbReference type="SMART" id="SM00387">
    <property type="entry name" value="HATPase_c"/>
    <property type="match status" value="1"/>
</dbReference>
<keyword evidence="10" id="KW-0812">Transmembrane</keyword>
<dbReference type="PRINTS" id="PR00344">
    <property type="entry name" value="BCTRLSENSOR"/>
</dbReference>
<evidence type="ECO:0000256" key="7">
    <source>
        <dbReference type="ARBA" id="ARBA00022777"/>
    </source>
</evidence>
<keyword evidence="8" id="KW-0067">ATP-binding</keyword>
<feature type="transmembrane region" description="Helical" evidence="10">
    <location>
        <begin position="24"/>
        <end position="47"/>
    </location>
</feature>
<keyword evidence="6" id="KW-0547">Nucleotide-binding</keyword>
<protein>
    <recommendedName>
        <fullName evidence="3">histidine kinase</fullName>
        <ecNumber evidence="3">2.7.13.3</ecNumber>
    </recommendedName>
</protein>
<dbReference type="Proteomes" id="UP000237968">
    <property type="component" value="Unassembled WGS sequence"/>
</dbReference>
<dbReference type="GO" id="GO:0000155">
    <property type="term" value="F:phosphorelay sensor kinase activity"/>
    <property type="evidence" value="ECO:0007669"/>
    <property type="project" value="InterPro"/>
</dbReference>
<dbReference type="SMART" id="SM00304">
    <property type="entry name" value="HAMP"/>
    <property type="match status" value="1"/>
</dbReference>
<dbReference type="CDD" id="cd00075">
    <property type="entry name" value="HATPase"/>
    <property type="match status" value="1"/>
</dbReference>
<evidence type="ECO:0000313" key="13">
    <source>
        <dbReference type="EMBL" id="PRQ03747.1"/>
    </source>
</evidence>
<accession>A0A2S9YF57</accession>
<comment type="catalytic activity">
    <reaction evidence="1">
        <text>ATP + protein L-histidine = ADP + protein N-phospho-L-histidine.</text>
        <dbReference type="EC" id="2.7.13.3"/>
    </reaction>
</comment>
<sequence length="504" mass="54394">MNPSVAPSRATTGPPSGPTLGRRIAASLALLVVIAGLLSAGILALHVRVTAALETTRADGLAAQEALGLALAVREHYLHETHTVIQGDRAQVPHHHDWIADIEHRVSELLPRVPESERETLIELRETSRAIDEEYRKRLVPAALAGDRETIRAHQRSSAQLLRTATAAADAIVEALDRRAEQTGREALELSRLAIVVGIVGVVLLGVTAVVITVQLRKAVLAPLARLTAAARRFGAGEFDFRVGDDALDTTELATLGGALDRMAVELEAREAELLRTERVAAIGQLTAGIAHEINNPIGVIRGYLKTMLPTVEPSELREELEILDEEAAACQRIVEDLLSYAREPALELEPVQIDELVEDAVRRFCSTYELGGRAPSTEVEPGALELDPVRIHQVLANLLRNAADASEDATTVELRGRPQGSSYVLEVRDRGPGIAPDKRERVFEPFFSERRGGSGLGLAVSRGIIEAHGGRIYAAAPDEPDEPGARVVIELPLPPKRSEPGPR</sequence>
<evidence type="ECO:0000256" key="6">
    <source>
        <dbReference type="ARBA" id="ARBA00022741"/>
    </source>
</evidence>
<dbReference type="Pfam" id="PF02518">
    <property type="entry name" value="HATPase_c"/>
    <property type="match status" value="1"/>
</dbReference>
<dbReference type="Pfam" id="PF00512">
    <property type="entry name" value="HisKA"/>
    <property type="match status" value="1"/>
</dbReference>
<dbReference type="GO" id="GO:0016020">
    <property type="term" value="C:membrane"/>
    <property type="evidence" value="ECO:0007669"/>
    <property type="project" value="UniProtKB-SubCell"/>
</dbReference>
<dbReference type="EC" id="2.7.13.3" evidence="3"/>
<evidence type="ECO:0000313" key="14">
    <source>
        <dbReference type="Proteomes" id="UP000237968"/>
    </source>
</evidence>
<dbReference type="InterPro" id="IPR036890">
    <property type="entry name" value="HATPase_C_sf"/>
</dbReference>
<dbReference type="PANTHER" id="PTHR43065">
    <property type="entry name" value="SENSOR HISTIDINE KINASE"/>
    <property type="match status" value="1"/>
</dbReference>
<keyword evidence="14" id="KW-1185">Reference proteome</keyword>
<dbReference type="PANTHER" id="PTHR43065:SF10">
    <property type="entry name" value="PEROXIDE STRESS-ACTIVATED HISTIDINE KINASE MAK3"/>
    <property type="match status" value="1"/>
</dbReference>
<organism evidence="13 14">
    <name type="scientific">Enhygromyxa salina</name>
    <dbReference type="NCBI Taxonomy" id="215803"/>
    <lineage>
        <taxon>Bacteria</taxon>
        <taxon>Pseudomonadati</taxon>
        <taxon>Myxococcota</taxon>
        <taxon>Polyangia</taxon>
        <taxon>Nannocystales</taxon>
        <taxon>Nannocystaceae</taxon>
        <taxon>Enhygromyxa</taxon>
    </lineage>
</organism>
<evidence type="ECO:0000256" key="5">
    <source>
        <dbReference type="ARBA" id="ARBA00022679"/>
    </source>
</evidence>
<dbReference type="AlphaFoldDB" id="A0A2S9YF57"/>
<keyword evidence="5 13" id="KW-0808">Transferase</keyword>
<dbReference type="InterPro" id="IPR036097">
    <property type="entry name" value="HisK_dim/P_sf"/>
</dbReference>
<dbReference type="CDD" id="cd06225">
    <property type="entry name" value="HAMP"/>
    <property type="match status" value="1"/>
</dbReference>
<evidence type="ECO:0000256" key="3">
    <source>
        <dbReference type="ARBA" id="ARBA00012438"/>
    </source>
</evidence>
<evidence type="ECO:0000259" key="12">
    <source>
        <dbReference type="PROSITE" id="PS50885"/>
    </source>
</evidence>
<keyword evidence="9" id="KW-0902">Two-component regulatory system</keyword>
<dbReference type="Gene3D" id="6.10.340.10">
    <property type="match status" value="1"/>
</dbReference>
<dbReference type="InterPro" id="IPR003661">
    <property type="entry name" value="HisK_dim/P_dom"/>
</dbReference>
<name>A0A2S9YF57_9BACT</name>
<reference evidence="13 14" key="1">
    <citation type="submission" date="2018-03" db="EMBL/GenBank/DDBJ databases">
        <title>Draft Genome Sequences of the Obligatory Marine Myxobacteria Enhygromyxa salina SWB005.</title>
        <authorList>
            <person name="Poehlein A."/>
            <person name="Moghaddam J.A."/>
            <person name="Harms H."/>
            <person name="Alanjari M."/>
            <person name="Koenig G.M."/>
            <person name="Daniel R."/>
            <person name="Schaeberle T.F."/>
        </authorList>
    </citation>
    <scope>NUCLEOTIDE SEQUENCE [LARGE SCALE GENOMIC DNA]</scope>
    <source>
        <strain evidence="13 14">SWB005</strain>
    </source>
</reference>
<dbReference type="InterPro" id="IPR004358">
    <property type="entry name" value="Sig_transdc_His_kin-like_C"/>
</dbReference>
<dbReference type="SMART" id="SM00388">
    <property type="entry name" value="HisKA"/>
    <property type="match status" value="1"/>
</dbReference>
<evidence type="ECO:0000256" key="4">
    <source>
        <dbReference type="ARBA" id="ARBA00022553"/>
    </source>
</evidence>
<evidence type="ECO:0000256" key="9">
    <source>
        <dbReference type="ARBA" id="ARBA00023012"/>
    </source>
</evidence>
<dbReference type="PROSITE" id="PS50109">
    <property type="entry name" value="HIS_KIN"/>
    <property type="match status" value="1"/>
</dbReference>
<dbReference type="Gene3D" id="3.30.565.10">
    <property type="entry name" value="Histidine kinase-like ATPase, C-terminal domain"/>
    <property type="match status" value="1"/>
</dbReference>